<dbReference type="RefSeq" id="WP_386341119.1">
    <property type="nucleotide sequence ID" value="NZ_JBHSFG010000020.1"/>
</dbReference>
<evidence type="ECO:0000313" key="1">
    <source>
        <dbReference type="EMBL" id="MFC4465270.1"/>
    </source>
</evidence>
<dbReference type="InterPro" id="IPR049906">
    <property type="entry name" value="LxmA-like_leader"/>
</dbReference>
<gene>
    <name evidence="1" type="ORF">ACFPH6_12090</name>
</gene>
<name>A0ABV8YLP1_9ACTN</name>
<reference evidence="2" key="1">
    <citation type="journal article" date="2019" name="Int. J. Syst. Evol. Microbiol.">
        <title>The Global Catalogue of Microorganisms (GCM) 10K type strain sequencing project: providing services to taxonomists for standard genome sequencing and annotation.</title>
        <authorList>
            <consortium name="The Broad Institute Genomics Platform"/>
            <consortium name="The Broad Institute Genome Sequencing Center for Infectious Disease"/>
            <person name="Wu L."/>
            <person name="Ma J."/>
        </authorList>
    </citation>
    <scope>NUCLEOTIDE SEQUENCE [LARGE SCALE GENOMIC DNA]</scope>
    <source>
        <strain evidence="2">DT43</strain>
    </source>
</reference>
<evidence type="ECO:0000313" key="2">
    <source>
        <dbReference type="Proteomes" id="UP001596012"/>
    </source>
</evidence>
<dbReference type="Proteomes" id="UP001596012">
    <property type="component" value="Unassembled WGS sequence"/>
</dbReference>
<dbReference type="NCBIfam" id="NF038146">
    <property type="entry name" value="LxmA_leader"/>
    <property type="match status" value="1"/>
</dbReference>
<sequence length="66" mass="6345">MNTAEQLISGYTAYTNAEEFGAGATAENPAITPTVLSFIGGSSAGCGGAVSAISGAGVTATVNWGC</sequence>
<dbReference type="EMBL" id="JBHSFG010000020">
    <property type="protein sequence ID" value="MFC4465270.1"/>
    <property type="molecule type" value="Genomic_DNA"/>
</dbReference>
<organism evidence="1 2">
    <name type="scientific">Streptomyces xiangluensis</name>
    <dbReference type="NCBI Taxonomy" id="2665720"/>
    <lineage>
        <taxon>Bacteria</taxon>
        <taxon>Bacillati</taxon>
        <taxon>Actinomycetota</taxon>
        <taxon>Actinomycetes</taxon>
        <taxon>Kitasatosporales</taxon>
        <taxon>Streptomycetaceae</taxon>
        <taxon>Streptomyces</taxon>
    </lineage>
</organism>
<comment type="caution">
    <text evidence="1">The sequence shown here is derived from an EMBL/GenBank/DDBJ whole genome shotgun (WGS) entry which is preliminary data.</text>
</comment>
<keyword evidence="2" id="KW-1185">Reference proteome</keyword>
<proteinExistence type="predicted"/>
<accession>A0ABV8YLP1</accession>
<protein>
    <submittedName>
        <fullName evidence="1">LxmA leader domain family RiPP</fullName>
    </submittedName>
</protein>